<evidence type="ECO:0000313" key="1">
    <source>
        <dbReference type="EMBL" id="MDJ1480120.1"/>
    </source>
</evidence>
<sequence>MNKITIAILLLMQITLCSCDVTQAKKEVATASIHYDTVNFGSYYNVPMDSAFFFSIKDTKNTELSNFTVDSTYVITVSLKGKQDIPFRLISLNKNVEVKPIQAGENKYQLNIQQRVPTADKYYAKLAVIPPDSTKYIFRNRFWIDSMKSKFEEGIMVVDTICKLTYKINSDK</sequence>
<evidence type="ECO:0008006" key="3">
    <source>
        <dbReference type="Google" id="ProtNLM"/>
    </source>
</evidence>
<dbReference type="EMBL" id="JASJOS010000003">
    <property type="protein sequence ID" value="MDJ1480120.1"/>
    <property type="molecule type" value="Genomic_DNA"/>
</dbReference>
<accession>A0AAE3QJR1</accession>
<organism evidence="1 2">
    <name type="scientific">Xanthocytophaga flava</name>
    <dbReference type="NCBI Taxonomy" id="3048013"/>
    <lineage>
        <taxon>Bacteria</taxon>
        <taxon>Pseudomonadati</taxon>
        <taxon>Bacteroidota</taxon>
        <taxon>Cytophagia</taxon>
        <taxon>Cytophagales</taxon>
        <taxon>Rhodocytophagaceae</taxon>
        <taxon>Xanthocytophaga</taxon>
    </lineage>
</organism>
<dbReference type="Proteomes" id="UP001241110">
    <property type="component" value="Unassembled WGS sequence"/>
</dbReference>
<comment type="caution">
    <text evidence="1">The sequence shown here is derived from an EMBL/GenBank/DDBJ whole genome shotgun (WGS) entry which is preliminary data.</text>
</comment>
<proteinExistence type="predicted"/>
<evidence type="ECO:0000313" key="2">
    <source>
        <dbReference type="Proteomes" id="UP001241110"/>
    </source>
</evidence>
<protein>
    <recommendedName>
        <fullName evidence="3">Lipoprotein</fullName>
    </recommendedName>
</protein>
<dbReference type="PROSITE" id="PS51257">
    <property type="entry name" value="PROKAR_LIPOPROTEIN"/>
    <property type="match status" value="1"/>
</dbReference>
<gene>
    <name evidence="1" type="ORF">QNI16_06450</name>
</gene>
<name>A0AAE3QJR1_9BACT</name>
<dbReference type="AlphaFoldDB" id="A0AAE3QJR1"/>
<dbReference type="RefSeq" id="WP_313976695.1">
    <property type="nucleotide sequence ID" value="NZ_JASJOS010000003.1"/>
</dbReference>
<reference evidence="1" key="1">
    <citation type="submission" date="2023-05" db="EMBL/GenBank/DDBJ databases">
        <authorList>
            <person name="Zhang X."/>
        </authorList>
    </citation>
    <scope>NUCLEOTIDE SEQUENCE</scope>
    <source>
        <strain evidence="1">YF14B1</strain>
    </source>
</reference>